<evidence type="ECO:0000313" key="3">
    <source>
        <dbReference type="EMBL" id="PZX12443.1"/>
    </source>
</evidence>
<dbReference type="Pfam" id="PF04956">
    <property type="entry name" value="TrbC"/>
    <property type="match status" value="1"/>
</dbReference>
<keyword evidence="1" id="KW-1133">Transmembrane helix</keyword>
<proteinExistence type="predicted"/>
<dbReference type="InterPro" id="IPR007039">
    <property type="entry name" value="TrbC/VirB2"/>
</dbReference>
<reference evidence="3 4" key="1">
    <citation type="submission" date="2018-06" db="EMBL/GenBank/DDBJ databases">
        <title>Genomic Encyclopedia of Archaeal and Bacterial Type Strains, Phase II (KMG-II): from individual species to whole genera.</title>
        <authorList>
            <person name="Goeker M."/>
        </authorList>
    </citation>
    <scope>NUCLEOTIDE SEQUENCE [LARGE SCALE GENOMIC DNA]</scope>
    <source>
        <strain evidence="3 4">DSM 22009</strain>
    </source>
</reference>
<comment type="caution">
    <text evidence="3">The sequence shown here is derived from an EMBL/GenBank/DDBJ whole genome shotgun (WGS) entry which is preliminary data.</text>
</comment>
<keyword evidence="4" id="KW-1185">Reference proteome</keyword>
<dbReference type="RefSeq" id="WP_111538593.1">
    <property type="nucleotide sequence ID" value="NZ_QKZL01000023.1"/>
</dbReference>
<feature type="signal peptide" evidence="2">
    <location>
        <begin position="1"/>
        <end position="23"/>
    </location>
</feature>
<keyword evidence="1" id="KW-0812">Transmembrane</keyword>
<sequence length="95" mass="9810">MKNLPVVVRLAALLAITAQPALAQDLDPVSDMIDTVIDAVTGPIGRGIAVLALVGAGVMMFFGRLNWPIFLAIFVGVVLVFSAETIVDGFGAAAD</sequence>
<dbReference type="OrthoDB" id="7863715at2"/>
<keyword evidence="2" id="KW-0732">Signal</keyword>
<organism evidence="3 4">
    <name type="scientific">Palleronia aestuarii</name>
    <dbReference type="NCBI Taxonomy" id="568105"/>
    <lineage>
        <taxon>Bacteria</taxon>
        <taxon>Pseudomonadati</taxon>
        <taxon>Pseudomonadota</taxon>
        <taxon>Alphaproteobacteria</taxon>
        <taxon>Rhodobacterales</taxon>
        <taxon>Roseobacteraceae</taxon>
        <taxon>Palleronia</taxon>
    </lineage>
</organism>
<gene>
    <name evidence="3" type="ORF">LX81_03547</name>
</gene>
<evidence type="ECO:0000313" key="4">
    <source>
        <dbReference type="Proteomes" id="UP000248916"/>
    </source>
</evidence>
<protein>
    <submittedName>
        <fullName evidence="3">Type IV secretion system protein VirB2</fullName>
    </submittedName>
</protein>
<dbReference type="Proteomes" id="UP000248916">
    <property type="component" value="Unassembled WGS sequence"/>
</dbReference>
<feature type="transmembrane region" description="Helical" evidence="1">
    <location>
        <begin position="39"/>
        <end position="62"/>
    </location>
</feature>
<keyword evidence="1" id="KW-0472">Membrane</keyword>
<name>A0A2W7MY09_9RHOB</name>
<dbReference type="AlphaFoldDB" id="A0A2W7MY09"/>
<feature type="chain" id="PRO_5016062755" evidence="2">
    <location>
        <begin position="24"/>
        <end position="95"/>
    </location>
</feature>
<accession>A0A2W7MY09</accession>
<feature type="transmembrane region" description="Helical" evidence="1">
    <location>
        <begin position="69"/>
        <end position="87"/>
    </location>
</feature>
<evidence type="ECO:0000256" key="2">
    <source>
        <dbReference type="SAM" id="SignalP"/>
    </source>
</evidence>
<evidence type="ECO:0000256" key="1">
    <source>
        <dbReference type="SAM" id="Phobius"/>
    </source>
</evidence>
<dbReference type="EMBL" id="QKZL01000023">
    <property type="protein sequence ID" value="PZX12443.1"/>
    <property type="molecule type" value="Genomic_DNA"/>
</dbReference>